<evidence type="ECO:0000313" key="4">
    <source>
        <dbReference type="Proteomes" id="UP000260773"/>
    </source>
</evidence>
<feature type="region of interest" description="Disordered" evidence="1">
    <location>
        <begin position="38"/>
        <end position="73"/>
    </location>
</feature>
<gene>
    <name evidence="2" type="ORF">DW070_09315</name>
    <name evidence="3" type="ORF">DW747_13855</name>
</gene>
<dbReference type="Proteomes" id="UP000261231">
    <property type="component" value="Unassembled WGS sequence"/>
</dbReference>
<organism evidence="3 5">
    <name type="scientific">Coprococcus catus</name>
    <dbReference type="NCBI Taxonomy" id="116085"/>
    <lineage>
        <taxon>Bacteria</taxon>
        <taxon>Bacillati</taxon>
        <taxon>Bacillota</taxon>
        <taxon>Clostridia</taxon>
        <taxon>Lachnospirales</taxon>
        <taxon>Lachnospiraceae</taxon>
        <taxon>Coprococcus</taxon>
    </lineage>
</organism>
<proteinExistence type="predicted"/>
<dbReference type="InterPro" id="IPR045714">
    <property type="entry name" value="DUF6070"/>
</dbReference>
<evidence type="ECO:0000313" key="2">
    <source>
        <dbReference type="EMBL" id="RGB79725.1"/>
    </source>
</evidence>
<reference evidence="4 5" key="1">
    <citation type="submission" date="2018-08" db="EMBL/GenBank/DDBJ databases">
        <title>A genome reference for cultivated species of the human gut microbiota.</title>
        <authorList>
            <person name="Zou Y."/>
            <person name="Xue W."/>
            <person name="Luo G."/>
        </authorList>
    </citation>
    <scope>NUCLEOTIDE SEQUENCE [LARGE SCALE GENOMIC DNA]</scope>
    <source>
        <strain evidence="2 4">AF45-17</strain>
        <strain evidence="3 5">AM28-39</strain>
    </source>
</reference>
<dbReference type="RefSeq" id="WP_117528461.1">
    <property type="nucleotide sequence ID" value="NZ_JAQDKA010000014.1"/>
</dbReference>
<dbReference type="AlphaFoldDB" id="A0A3E2XJV6"/>
<dbReference type="Proteomes" id="UP000260773">
    <property type="component" value="Unassembled WGS sequence"/>
</dbReference>
<dbReference type="Pfam" id="PF19546">
    <property type="entry name" value="DUF6070"/>
    <property type="match status" value="1"/>
</dbReference>
<keyword evidence="5" id="KW-1185">Reference proteome</keyword>
<dbReference type="EMBL" id="QVEP01000020">
    <property type="protein sequence ID" value="RGB79725.1"/>
    <property type="molecule type" value="Genomic_DNA"/>
</dbReference>
<sequence length="422" mass="48301">MVLREKSILLIMVFLIGCFICACGKEKRVVGETLVEDTDEVSSTEEAKSDEEEAAEQWEKGYGLPVDEQEEKEAESDCKKMMELIFDIYNGADKGTASNVVLNDETVLEMQKKLMETGCPVSTLVTYSNMENYESVDRFLEECTDGKSGSVVIYEIQDDGGIGRMKFIFDGTEMYVVSARGIWNDNNKPGMSYISYTRIKEWKYTEKGWFGYELCVPEPPEVSEIMDGSCLIRIKPMTEEQREMSERLVLGLGYQGQNILCSNWNAENMSDLDYNGMFEYLYGMKYGKKFNSEDYPNGIPKEEFESLIMEYLPVTAEQIREYAAFDEEKQTYYWERLGCFNYAPTFFGTSLPEVVDIKENDDGTVTLTVEAVCDMVICNDAVITHELTVRFAEDGSFQYLGNEILNDGITSIPNYKYRIRKE</sequence>
<comment type="caution">
    <text evidence="3">The sequence shown here is derived from an EMBL/GenBank/DDBJ whole genome shotgun (WGS) entry which is preliminary data.</text>
</comment>
<dbReference type="EMBL" id="QVFD01000017">
    <property type="protein sequence ID" value="RGC44055.1"/>
    <property type="molecule type" value="Genomic_DNA"/>
</dbReference>
<dbReference type="OrthoDB" id="9815025at2"/>
<feature type="compositionally biased region" description="Acidic residues" evidence="1">
    <location>
        <begin position="38"/>
        <end position="56"/>
    </location>
</feature>
<evidence type="ECO:0000313" key="5">
    <source>
        <dbReference type="Proteomes" id="UP000261231"/>
    </source>
</evidence>
<evidence type="ECO:0000313" key="3">
    <source>
        <dbReference type="EMBL" id="RGC44055.1"/>
    </source>
</evidence>
<accession>A0A3E2XJV6</accession>
<evidence type="ECO:0000256" key="1">
    <source>
        <dbReference type="SAM" id="MobiDB-lite"/>
    </source>
</evidence>
<name>A0A3E2XJV6_9FIRM</name>
<dbReference type="PROSITE" id="PS51257">
    <property type="entry name" value="PROKAR_LIPOPROTEIN"/>
    <property type="match status" value="1"/>
</dbReference>
<protein>
    <submittedName>
        <fullName evidence="3">Uncharacterized protein</fullName>
    </submittedName>
</protein>